<gene>
    <name evidence="3" type="ORF">CDEB00056_LOCUS23670</name>
</gene>
<evidence type="ECO:0000256" key="1">
    <source>
        <dbReference type="SAM" id="MobiDB-lite"/>
    </source>
</evidence>
<feature type="compositionally biased region" description="Polar residues" evidence="1">
    <location>
        <begin position="111"/>
        <end position="120"/>
    </location>
</feature>
<feature type="signal peptide" evidence="2">
    <location>
        <begin position="1"/>
        <end position="21"/>
    </location>
</feature>
<name>A0A7S3VGV0_9STRA</name>
<organism evidence="3">
    <name type="scientific">Chaetoceros debilis</name>
    <dbReference type="NCBI Taxonomy" id="122233"/>
    <lineage>
        <taxon>Eukaryota</taxon>
        <taxon>Sar</taxon>
        <taxon>Stramenopiles</taxon>
        <taxon>Ochrophyta</taxon>
        <taxon>Bacillariophyta</taxon>
        <taxon>Coscinodiscophyceae</taxon>
        <taxon>Chaetocerotophycidae</taxon>
        <taxon>Chaetocerotales</taxon>
        <taxon>Chaetocerotaceae</taxon>
        <taxon>Chaetoceros</taxon>
    </lineage>
</organism>
<evidence type="ECO:0000313" key="3">
    <source>
        <dbReference type="EMBL" id="CAE0478817.1"/>
    </source>
</evidence>
<dbReference type="AlphaFoldDB" id="A0A7S3VGV0"/>
<proteinExistence type="predicted"/>
<feature type="chain" id="PRO_5030723903" evidence="2">
    <location>
        <begin position="22"/>
        <end position="184"/>
    </location>
</feature>
<reference evidence="3" key="1">
    <citation type="submission" date="2021-01" db="EMBL/GenBank/DDBJ databases">
        <authorList>
            <person name="Corre E."/>
            <person name="Pelletier E."/>
            <person name="Niang G."/>
            <person name="Scheremetjew M."/>
            <person name="Finn R."/>
            <person name="Kale V."/>
            <person name="Holt S."/>
            <person name="Cochrane G."/>
            <person name="Meng A."/>
            <person name="Brown T."/>
            <person name="Cohen L."/>
        </authorList>
    </citation>
    <scope>NUCLEOTIDE SEQUENCE</scope>
    <source>
        <strain evidence="3">MM31A-1</strain>
    </source>
</reference>
<evidence type="ECO:0000256" key="2">
    <source>
        <dbReference type="SAM" id="SignalP"/>
    </source>
</evidence>
<protein>
    <submittedName>
        <fullName evidence="3">Uncharacterized protein</fullName>
    </submittedName>
</protein>
<feature type="region of interest" description="Disordered" evidence="1">
    <location>
        <begin position="110"/>
        <end position="139"/>
    </location>
</feature>
<sequence length="184" mass="21051">MYHFQQTVAIIFIASLTIVQAFVHNLEIRVQSSSLIPSSSKVCTNTDNPFLYKQKNQAIPTPSPLYFQLPWKQNKAARSPPPKTQVEIDQEELQKAARDPKAFEAYVLKKNSPNANAAEEQSNKNVDDIPSTSPNKKGYVPIEQWDADRSKDSLSWEEKVQFDGQRFGNRVNQNEILRNNINRF</sequence>
<accession>A0A7S3VGV0</accession>
<dbReference type="EMBL" id="HBIO01030885">
    <property type="protein sequence ID" value="CAE0478817.1"/>
    <property type="molecule type" value="Transcribed_RNA"/>
</dbReference>
<keyword evidence="2" id="KW-0732">Signal</keyword>